<dbReference type="STRING" id="57664.SAMN05661003_103184"/>
<evidence type="ECO:0000313" key="2">
    <source>
        <dbReference type="Proteomes" id="UP000243205"/>
    </source>
</evidence>
<dbReference type="EMBL" id="FNAQ01000003">
    <property type="protein sequence ID" value="SDE07463.1"/>
    <property type="molecule type" value="Genomic_DNA"/>
</dbReference>
<sequence length="46" mass="5349">MSITIPLKKIIGKRPQVIAKLMRELGIDTARPYHYRMNALEVIIEQ</sequence>
<protein>
    <submittedName>
        <fullName evidence="1">Uncharacterized protein</fullName>
    </submittedName>
</protein>
<evidence type="ECO:0000313" key="1">
    <source>
        <dbReference type="EMBL" id="SDE07463.1"/>
    </source>
</evidence>
<gene>
    <name evidence="1" type="ORF">SAMN05661003_103184</name>
</gene>
<keyword evidence="2" id="KW-1185">Reference proteome</keyword>
<dbReference type="RefSeq" id="WP_171906314.1">
    <property type="nucleotide sequence ID" value="NZ_CALFZY010000030.1"/>
</dbReference>
<dbReference type="Proteomes" id="UP000243205">
    <property type="component" value="Unassembled WGS sequence"/>
</dbReference>
<dbReference type="AlphaFoldDB" id="A0A1G6ZYK3"/>
<proteinExistence type="predicted"/>
<reference evidence="2" key="1">
    <citation type="submission" date="2016-10" db="EMBL/GenBank/DDBJ databases">
        <authorList>
            <person name="Varghese N."/>
            <person name="Submissions S."/>
        </authorList>
    </citation>
    <scope>NUCLEOTIDE SEQUENCE [LARGE SCALE GENOMIC DNA]</scope>
    <source>
        <strain evidence="2">DSM 8987</strain>
    </source>
</reference>
<accession>A0A1G6ZYK3</accession>
<name>A0A1G6ZYK3_9BACT</name>
<organism evidence="1 2">
    <name type="scientific">Desulfuromonas thiophila</name>
    <dbReference type="NCBI Taxonomy" id="57664"/>
    <lineage>
        <taxon>Bacteria</taxon>
        <taxon>Pseudomonadati</taxon>
        <taxon>Thermodesulfobacteriota</taxon>
        <taxon>Desulfuromonadia</taxon>
        <taxon>Desulfuromonadales</taxon>
        <taxon>Desulfuromonadaceae</taxon>
        <taxon>Desulfuromonas</taxon>
    </lineage>
</organism>